<dbReference type="AlphaFoldDB" id="A0A0B6WUZ6"/>
<dbReference type="PANTHER" id="PTHR43715">
    <property type="entry name" value="GDP-MANNOSE 4,6-DEHYDRATASE"/>
    <property type="match status" value="1"/>
</dbReference>
<gene>
    <name evidence="7" type="primary">gmd</name>
    <name evidence="9" type="ORF">PYK22_01081</name>
</gene>
<dbReference type="RefSeq" id="WP_041975137.1">
    <property type="nucleotide sequence ID" value="NZ_CBXV010000004.1"/>
</dbReference>
<dbReference type="EMBL" id="CBXV010000004">
    <property type="protein sequence ID" value="CDM65083.1"/>
    <property type="molecule type" value="Genomic_DNA"/>
</dbReference>
<dbReference type="GO" id="GO:0042351">
    <property type="term" value="P:'de novo' GDP-L-fucose biosynthetic process"/>
    <property type="evidence" value="ECO:0007669"/>
    <property type="project" value="TreeGrafter"/>
</dbReference>
<accession>A0A0B6WUZ6</accession>
<comment type="cofactor">
    <cofactor evidence="2 7">
        <name>NADP(+)</name>
        <dbReference type="ChEBI" id="CHEBI:58349"/>
    </cofactor>
</comment>
<dbReference type="CDD" id="cd05260">
    <property type="entry name" value="GDP_MD_SDR_e"/>
    <property type="match status" value="1"/>
</dbReference>
<reference evidence="9 10" key="2">
    <citation type="submission" date="2015-01" db="EMBL/GenBank/DDBJ databases">
        <title>Complete genome sequence of Pyrinomonas methylaliphatogenes type strain K22T.</title>
        <authorList>
            <person name="Lee K.C.Y."/>
            <person name="Power J.F."/>
            <person name="Dunfield P.F."/>
            <person name="Morgan X.C."/>
            <person name="Huttenhower C."/>
            <person name="Stott M.B."/>
        </authorList>
    </citation>
    <scope>NUCLEOTIDE SEQUENCE [LARGE SCALE GENOMIC DNA]</scope>
    <source>
        <strain evidence="9 10">K22</strain>
    </source>
</reference>
<protein>
    <recommendedName>
        <fullName evidence="4 7">GDP-mannose 4,6-dehydratase</fullName>
        <ecNumber evidence="4 7">4.2.1.47</ecNumber>
    </recommendedName>
    <alternativeName>
        <fullName evidence="7">GDP-D-mannose dehydratase</fullName>
    </alternativeName>
</protein>
<dbReference type="InterPro" id="IPR006368">
    <property type="entry name" value="GDP_Man_deHydtase"/>
</dbReference>
<dbReference type="SUPFAM" id="SSF51735">
    <property type="entry name" value="NAD(P)-binding Rossmann-fold domains"/>
    <property type="match status" value="1"/>
</dbReference>
<evidence type="ECO:0000256" key="4">
    <source>
        <dbReference type="ARBA" id="ARBA00011989"/>
    </source>
</evidence>
<dbReference type="EC" id="4.2.1.47" evidence="4 7"/>
<dbReference type="InterPro" id="IPR036291">
    <property type="entry name" value="NAD(P)-bd_dom_sf"/>
</dbReference>
<dbReference type="GO" id="GO:0070401">
    <property type="term" value="F:NADP+ binding"/>
    <property type="evidence" value="ECO:0007669"/>
    <property type="project" value="UniProtKB-UniRule"/>
</dbReference>
<dbReference type="InterPro" id="IPR016040">
    <property type="entry name" value="NAD(P)-bd_dom"/>
</dbReference>
<evidence type="ECO:0000313" key="10">
    <source>
        <dbReference type="Proteomes" id="UP000031518"/>
    </source>
</evidence>
<reference evidence="9 10" key="1">
    <citation type="submission" date="2013-12" db="EMBL/GenBank/DDBJ databases">
        <authorList>
            <person name="Stott M."/>
        </authorList>
    </citation>
    <scope>NUCLEOTIDE SEQUENCE [LARGE SCALE GENOMIC DNA]</scope>
    <source>
        <strain evidence="9 10">K22</strain>
    </source>
</reference>
<evidence type="ECO:0000256" key="2">
    <source>
        <dbReference type="ARBA" id="ARBA00001937"/>
    </source>
</evidence>
<evidence type="ECO:0000256" key="7">
    <source>
        <dbReference type="HAMAP-Rule" id="MF_00955"/>
    </source>
</evidence>
<dbReference type="HAMAP" id="MF_00955">
    <property type="entry name" value="GDP_Man_dehydratase"/>
    <property type="match status" value="1"/>
</dbReference>
<keyword evidence="10" id="KW-1185">Reference proteome</keyword>
<organism evidence="9 10">
    <name type="scientific">Pyrinomonas methylaliphatogenes</name>
    <dbReference type="NCBI Taxonomy" id="454194"/>
    <lineage>
        <taxon>Bacteria</taxon>
        <taxon>Pseudomonadati</taxon>
        <taxon>Acidobacteriota</taxon>
        <taxon>Blastocatellia</taxon>
        <taxon>Blastocatellales</taxon>
        <taxon>Pyrinomonadaceae</taxon>
        <taxon>Pyrinomonas</taxon>
    </lineage>
</organism>
<feature type="domain" description="NAD(P)-binding" evidence="8">
    <location>
        <begin position="5"/>
        <end position="316"/>
    </location>
</feature>
<evidence type="ECO:0000256" key="5">
    <source>
        <dbReference type="ARBA" id="ARBA00023239"/>
    </source>
</evidence>
<dbReference type="Proteomes" id="UP000031518">
    <property type="component" value="Unassembled WGS sequence"/>
</dbReference>
<evidence type="ECO:0000256" key="6">
    <source>
        <dbReference type="ARBA" id="ARBA00059383"/>
    </source>
</evidence>
<evidence type="ECO:0000259" key="8">
    <source>
        <dbReference type="Pfam" id="PF16363"/>
    </source>
</evidence>
<comment type="similarity">
    <text evidence="3 7">Belongs to the NAD(P)-dependent epimerase/dehydratase family. GDP-mannose 4,6-dehydratase subfamily.</text>
</comment>
<dbReference type="STRING" id="454194.PYK22_01081"/>
<evidence type="ECO:0000256" key="3">
    <source>
        <dbReference type="ARBA" id="ARBA00009263"/>
    </source>
</evidence>
<dbReference type="GO" id="GO:0008446">
    <property type="term" value="F:GDP-mannose 4,6-dehydratase activity"/>
    <property type="evidence" value="ECO:0007669"/>
    <property type="project" value="UniProtKB-UniRule"/>
</dbReference>
<evidence type="ECO:0000313" key="9">
    <source>
        <dbReference type="EMBL" id="CDM65083.1"/>
    </source>
</evidence>
<evidence type="ECO:0000256" key="1">
    <source>
        <dbReference type="ARBA" id="ARBA00000188"/>
    </source>
</evidence>
<sequence>MKKALITGITGQDGSYLAELLLSKGYEVHGIIRRASTFNTGRIDHLYQDPHVNGVRLFLHYGDIADSTNLIKLLYRIQPDEIYHLAAQSHVRVSFDIPEYTGDVTGLGTVRILEAIRETGLKAKFYQASSSEMYGKVQEIPQRETTPFYPRSPYAAAKVYAYWMTVNYRESYGMFACNGILFNHESPRRGETFVTRKITRAVAHIKAGLQKKLYLGNLDAKRDWGYAKEYVEAIWLMMQQPEPDDYVIATGETHSVREFLEEAFSYAGLDWREYVEIDPKYFRPSEVDLLVGDASKAREKLGWQPRTTFKELVRLMVDADMELLRGAQLREF</sequence>
<dbReference type="Gene3D" id="3.40.50.720">
    <property type="entry name" value="NAD(P)-binding Rossmann-like Domain"/>
    <property type="match status" value="1"/>
</dbReference>
<keyword evidence="7" id="KW-0521">NADP</keyword>
<dbReference type="PANTHER" id="PTHR43715:SF1">
    <property type="entry name" value="GDP-MANNOSE 4,6 DEHYDRATASE"/>
    <property type="match status" value="1"/>
</dbReference>
<dbReference type="FunFam" id="3.40.50.720:FF:000924">
    <property type="entry name" value="GDP-mannose 4,6 dehydratase"/>
    <property type="match status" value="1"/>
</dbReference>
<comment type="catalytic activity">
    <reaction evidence="1 7">
        <text>GDP-alpha-D-mannose = GDP-4-dehydro-alpha-D-rhamnose + H2O</text>
        <dbReference type="Rhea" id="RHEA:23820"/>
        <dbReference type="ChEBI" id="CHEBI:15377"/>
        <dbReference type="ChEBI" id="CHEBI:57527"/>
        <dbReference type="ChEBI" id="CHEBI:57964"/>
        <dbReference type="EC" id="4.2.1.47"/>
    </reaction>
</comment>
<dbReference type="NCBIfam" id="TIGR01472">
    <property type="entry name" value="gmd"/>
    <property type="match status" value="1"/>
</dbReference>
<comment type="caution">
    <text evidence="7">Lacks conserved residue(s) required for the propagation of feature annotation.</text>
</comment>
<comment type="function">
    <text evidence="6 7">Catalyzes the conversion of GDP-D-mannose to GDP-4-dehydro-6-deoxy-D-mannose.</text>
</comment>
<keyword evidence="5 7" id="KW-0456">Lyase</keyword>
<proteinExistence type="inferred from homology"/>
<dbReference type="OrthoDB" id="9779041at2"/>
<name>A0A0B6WUZ6_9BACT</name>
<dbReference type="Gene3D" id="3.90.25.10">
    <property type="entry name" value="UDP-galactose 4-epimerase, domain 1"/>
    <property type="match status" value="1"/>
</dbReference>
<dbReference type="Pfam" id="PF16363">
    <property type="entry name" value="GDP_Man_Dehyd"/>
    <property type="match status" value="1"/>
</dbReference>